<dbReference type="Proteomes" id="UP000194551">
    <property type="component" value="Unassembled WGS sequence"/>
</dbReference>
<evidence type="ECO:0000256" key="1">
    <source>
        <dbReference type="SAM" id="Phobius"/>
    </source>
</evidence>
<gene>
    <name evidence="2" type="ORF">BK774_26260</name>
</gene>
<accession>A0A9X6K9Q3</accession>
<keyword evidence="1" id="KW-0472">Membrane</keyword>
<keyword evidence="1" id="KW-1133">Transmembrane helix</keyword>
<organism evidence="2 3">
    <name type="scientific">Bacillus thuringiensis</name>
    <dbReference type="NCBI Taxonomy" id="1428"/>
    <lineage>
        <taxon>Bacteria</taxon>
        <taxon>Bacillati</taxon>
        <taxon>Bacillota</taxon>
        <taxon>Bacilli</taxon>
        <taxon>Bacillales</taxon>
        <taxon>Bacillaceae</taxon>
        <taxon>Bacillus</taxon>
        <taxon>Bacillus cereus group</taxon>
    </lineage>
</organism>
<feature type="transmembrane region" description="Helical" evidence="1">
    <location>
        <begin position="7"/>
        <end position="24"/>
    </location>
</feature>
<sequence>MKWIYKSGEPIIIFNFFVSLFIYYQFQQNIWLIFFLPINFFFSLFFVLHNRRYTYLQNKSQNIHSPQNVI</sequence>
<proteinExistence type="predicted"/>
<keyword evidence="1" id="KW-0812">Transmembrane</keyword>
<evidence type="ECO:0000313" key="3">
    <source>
        <dbReference type="Proteomes" id="UP000194551"/>
    </source>
</evidence>
<name>A0A9X6K9Q3_BACTU</name>
<dbReference type="EMBL" id="NFEM01000124">
    <property type="protein sequence ID" value="OTZ97372.1"/>
    <property type="molecule type" value="Genomic_DNA"/>
</dbReference>
<dbReference type="AlphaFoldDB" id="A0A9X6K9Q3"/>
<dbReference type="RefSeq" id="WP_053514066.1">
    <property type="nucleotide sequence ID" value="NZ_CAKJXA010000105.1"/>
</dbReference>
<reference evidence="2 3" key="1">
    <citation type="submission" date="2016-10" db="EMBL/GenBank/DDBJ databases">
        <title>Comparative genomics of Bacillus thuringiensis reveals a path to pathogens against multiple invertebrate hosts.</title>
        <authorList>
            <person name="Zheng J."/>
            <person name="Gao Q."/>
            <person name="Liu H."/>
            <person name="Peng D."/>
            <person name="Ruan L."/>
            <person name="Sun M."/>
        </authorList>
    </citation>
    <scope>NUCLEOTIDE SEQUENCE [LARGE SCALE GENOMIC DNA]</scope>
    <source>
        <strain evidence="2">HD5</strain>
    </source>
</reference>
<protein>
    <submittedName>
        <fullName evidence="2">Uncharacterized protein</fullName>
    </submittedName>
</protein>
<feature type="transmembrane region" description="Helical" evidence="1">
    <location>
        <begin position="30"/>
        <end position="48"/>
    </location>
</feature>
<comment type="caution">
    <text evidence="2">The sequence shown here is derived from an EMBL/GenBank/DDBJ whole genome shotgun (WGS) entry which is preliminary data.</text>
</comment>
<evidence type="ECO:0000313" key="2">
    <source>
        <dbReference type="EMBL" id="OTZ97372.1"/>
    </source>
</evidence>